<proteinExistence type="predicted"/>
<keyword evidence="2" id="KW-1185">Reference proteome</keyword>
<protein>
    <submittedName>
        <fullName evidence="1">Uncharacterized protein</fullName>
    </submittedName>
</protein>
<dbReference type="EMBL" id="SNZF01000004">
    <property type="protein sequence ID" value="TDR36705.1"/>
    <property type="molecule type" value="Genomic_DNA"/>
</dbReference>
<name>A0A4R6YIJ3_9HYPH</name>
<reference evidence="1 2" key="1">
    <citation type="submission" date="2019-03" db="EMBL/GenBank/DDBJ databases">
        <title>Genomic Encyclopedia of Type Strains, Phase IV (KMG-IV): sequencing the most valuable type-strain genomes for metagenomic binning, comparative biology and taxonomic classification.</title>
        <authorList>
            <person name="Goeker M."/>
        </authorList>
    </citation>
    <scope>NUCLEOTIDE SEQUENCE [LARGE SCALE GENOMIC DNA]</scope>
    <source>
        <strain evidence="1 2">DSM 11603</strain>
    </source>
</reference>
<accession>A0A4R6YIJ3</accession>
<dbReference type="AlphaFoldDB" id="A0A4R6YIJ3"/>
<comment type="caution">
    <text evidence="1">The sequence shown here is derived from an EMBL/GenBank/DDBJ whole genome shotgun (WGS) entry which is preliminary data.</text>
</comment>
<gene>
    <name evidence="1" type="ORF">DES43_10415</name>
</gene>
<sequence>MFRNSGRKLQGESFDLSETQYVSMIADALKSDLGPSHIATKTVMRWTGASERSERYGSTENMVRAAAT</sequence>
<dbReference type="Proteomes" id="UP000294958">
    <property type="component" value="Unassembled WGS sequence"/>
</dbReference>
<evidence type="ECO:0000313" key="2">
    <source>
        <dbReference type="Proteomes" id="UP000294958"/>
    </source>
</evidence>
<evidence type="ECO:0000313" key="1">
    <source>
        <dbReference type="EMBL" id="TDR36705.1"/>
    </source>
</evidence>
<organism evidence="1 2">
    <name type="scientific">Aquamicrobium defluvii</name>
    <dbReference type="NCBI Taxonomy" id="69279"/>
    <lineage>
        <taxon>Bacteria</taxon>
        <taxon>Pseudomonadati</taxon>
        <taxon>Pseudomonadota</taxon>
        <taxon>Alphaproteobacteria</taxon>
        <taxon>Hyphomicrobiales</taxon>
        <taxon>Phyllobacteriaceae</taxon>
        <taxon>Aquamicrobium</taxon>
    </lineage>
</organism>